<evidence type="ECO:0000259" key="5">
    <source>
        <dbReference type="PROSITE" id="PS51366"/>
    </source>
</evidence>
<dbReference type="PANTHER" id="PTHR23253">
    <property type="entry name" value="EUKARYOTIC TRANSLATION INITIATION FACTOR 4 GAMMA"/>
    <property type="match status" value="1"/>
</dbReference>
<comment type="similarity">
    <text evidence="1">Belongs to the eukaryotic initiation factor 4G family.</text>
</comment>
<evidence type="ECO:0000256" key="2">
    <source>
        <dbReference type="ARBA" id="ARBA00022540"/>
    </source>
</evidence>
<dbReference type="InterPro" id="IPR003891">
    <property type="entry name" value="Initiation_fac_eIF4g_MI"/>
</dbReference>
<dbReference type="PANTHER" id="PTHR23253:SF9">
    <property type="entry name" value="EUKARYOTIC TRANSLATION INITIATION FACTOR 4 GAMMA 2"/>
    <property type="match status" value="1"/>
</dbReference>
<dbReference type="Proteomes" id="UP000516437">
    <property type="component" value="Chromosome 1"/>
</dbReference>
<evidence type="ECO:0000256" key="1">
    <source>
        <dbReference type="ARBA" id="ARBA00005775"/>
    </source>
</evidence>
<gene>
    <name evidence="6" type="ORF">CJ030_MR1G017989</name>
</gene>
<keyword evidence="3" id="KW-0810">Translation regulation</keyword>
<sequence>MVSLWVVDSFERKDVQRDLLATLLVNLTKSREGLLTQGQLIKGFESVLTTLEDAVCDYPRAPEFLGRIFARVITENVIPLREMGRLIHEGGEEPGRLLEVGLAADVLGSASEIIATEKGISVLNEILTSSNLRLEDFSASRS</sequence>
<dbReference type="AlphaFoldDB" id="A0A6A1WIK5"/>
<dbReference type="EMBL" id="RXIC02000019">
    <property type="protein sequence ID" value="KAB1225112.1"/>
    <property type="molecule type" value="Genomic_DNA"/>
</dbReference>
<dbReference type="SUPFAM" id="SSF48371">
    <property type="entry name" value="ARM repeat"/>
    <property type="match status" value="1"/>
</dbReference>
<keyword evidence="2 6" id="KW-0396">Initiation factor</keyword>
<dbReference type="GO" id="GO:0003729">
    <property type="term" value="F:mRNA binding"/>
    <property type="evidence" value="ECO:0007669"/>
    <property type="project" value="TreeGrafter"/>
</dbReference>
<dbReference type="Gene3D" id="1.25.40.180">
    <property type="match status" value="1"/>
</dbReference>
<proteinExistence type="inferred from homology"/>
<dbReference type="Pfam" id="PF02847">
    <property type="entry name" value="MA3"/>
    <property type="match status" value="1"/>
</dbReference>
<comment type="caution">
    <text evidence="6">The sequence shown here is derived from an EMBL/GenBank/DDBJ whole genome shotgun (WGS) entry which is preliminary data.</text>
</comment>
<dbReference type="GO" id="GO:0003743">
    <property type="term" value="F:translation initiation factor activity"/>
    <property type="evidence" value="ECO:0007669"/>
    <property type="project" value="UniProtKB-KW"/>
</dbReference>
<protein>
    <submittedName>
        <fullName evidence="6">Eukaryotic translation initiation factor 4G</fullName>
    </submittedName>
</protein>
<dbReference type="GO" id="GO:0016281">
    <property type="term" value="C:eukaryotic translation initiation factor 4F complex"/>
    <property type="evidence" value="ECO:0007669"/>
    <property type="project" value="TreeGrafter"/>
</dbReference>
<organism evidence="6 7">
    <name type="scientific">Morella rubra</name>
    <name type="common">Chinese bayberry</name>
    <dbReference type="NCBI Taxonomy" id="262757"/>
    <lineage>
        <taxon>Eukaryota</taxon>
        <taxon>Viridiplantae</taxon>
        <taxon>Streptophyta</taxon>
        <taxon>Embryophyta</taxon>
        <taxon>Tracheophyta</taxon>
        <taxon>Spermatophyta</taxon>
        <taxon>Magnoliopsida</taxon>
        <taxon>eudicotyledons</taxon>
        <taxon>Gunneridae</taxon>
        <taxon>Pentapetalae</taxon>
        <taxon>rosids</taxon>
        <taxon>fabids</taxon>
        <taxon>Fagales</taxon>
        <taxon>Myricaceae</taxon>
        <taxon>Morella</taxon>
    </lineage>
</organism>
<reference evidence="6 7" key="1">
    <citation type="journal article" date="2019" name="Plant Biotechnol. J.">
        <title>The red bayberry genome and genetic basis of sex determination.</title>
        <authorList>
            <person name="Jia H.M."/>
            <person name="Jia H.J."/>
            <person name="Cai Q.L."/>
            <person name="Wang Y."/>
            <person name="Zhao H.B."/>
            <person name="Yang W.F."/>
            <person name="Wang G.Y."/>
            <person name="Li Y.H."/>
            <person name="Zhan D.L."/>
            <person name="Shen Y.T."/>
            <person name="Niu Q.F."/>
            <person name="Chang L."/>
            <person name="Qiu J."/>
            <person name="Zhao L."/>
            <person name="Xie H.B."/>
            <person name="Fu W.Y."/>
            <person name="Jin J."/>
            <person name="Li X.W."/>
            <person name="Jiao Y."/>
            <person name="Zhou C.C."/>
            <person name="Tu T."/>
            <person name="Chai C.Y."/>
            <person name="Gao J.L."/>
            <person name="Fan L.J."/>
            <person name="van de Weg E."/>
            <person name="Wang J.Y."/>
            <person name="Gao Z.S."/>
        </authorList>
    </citation>
    <scope>NUCLEOTIDE SEQUENCE [LARGE SCALE GENOMIC DNA]</scope>
    <source>
        <tissue evidence="6">Leaves</tissue>
    </source>
</reference>
<dbReference type="InterPro" id="IPR016024">
    <property type="entry name" value="ARM-type_fold"/>
</dbReference>
<keyword evidence="4" id="KW-0648">Protein biosynthesis</keyword>
<evidence type="ECO:0000256" key="3">
    <source>
        <dbReference type="ARBA" id="ARBA00022845"/>
    </source>
</evidence>
<evidence type="ECO:0000256" key="4">
    <source>
        <dbReference type="ARBA" id="ARBA00022917"/>
    </source>
</evidence>
<dbReference type="GO" id="GO:0006417">
    <property type="term" value="P:regulation of translation"/>
    <property type="evidence" value="ECO:0007669"/>
    <property type="project" value="UniProtKB-KW"/>
</dbReference>
<name>A0A6A1WIK5_9ROSI</name>
<keyword evidence="7" id="KW-1185">Reference proteome</keyword>
<evidence type="ECO:0000313" key="6">
    <source>
        <dbReference type="EMBL" id="KAB1225112.1"/>
    </source>
</evidence>
<feature type="domain" description="MI" evidence="5">
    <location>
        <begin position="1"/>
        <end position="88"/>
    </location>
</feature>
<dbReference type="PROSITE" id="PS51366">
    <property type="entry name" value="MI"/>
    <property type="match status" value="1"/>
</dbReference>
<dbReference type="FunFam" id="1.25.40.180:FF:000034">
    <property type="entry name" value="Eukaryotic translation initiation factor 4G"/>
    <property type="match status" value="1"/>
</dbReference>
<dbReference type="OrthoDB" id="514777at2759"/>
<accession>A0A6A1WIK5</accession>
<evidence type="ECO:0000313" key="7">
    <source>
        <dbReference type="Proteomes" id="UP000516437"/>
    </source>
</evidence>